<keyword evidence="5" id="KW-0539">Nucleus</keyword>
<feature type="domain" description="CCR4-NOT transcription complex subunit 1 TTP binding" evidence="10">
    <location>
        <begin position="177"/>
        <end position="331"/>
    </location>
</feature>
<sequence>MREQGATNLPRIMDILAKDELVAFHASLVHGMPTELSCELAFLGSGRGTLSLETWVAEIIGKHHDAAVMSLIRFLKSRMQSAGEDLPVTVDESKLETCLDAMNEAQLSAETVRHVREFSQLVHQRFPSLAPVEVPVGPPPPTAPPPGPPPPQHAVQPPPGAPPQPSVPPQPAPQPLSPEDLENSSNGYFSKIYTGEMTVPQLIDIMKDFASNEKGSWKHEVYSRMVQNLFDECRFFPKYPPQELTTTGELFGSLINHDLVHATNLGLALRCVLEALRRPMHTKMFRFGILALEQFVEKLPAWPQLCHHLTQIDHLADAYPTYVEYARSILKALPEDLRNSTVLKQETLANYAMPKAPVPSSKTASVTEAGGAPSQPPSEPPPSSVKPPPAGAPPGGPPPPPAGAPELRPGDAAIPKKSATAPAASVAASPPVGGLMFSGAHTVDTLLNDPELQIEKPPLWICDSTAQIFNSLVKDNIDQKAEELRGVLTPEYHPWLAYYIVKNRASKEVNFHSIYIEMLEKQREPRLLELTTNTTYDCLRVLLKSVDQAVVSTSHRTVLKNLGNWLGQITLSRNKPLKSKQFDLKNALLDAYENGRLTAVLPLVAKVLEGVHKSKVYKLPNPWTTAIMSLLAELHDVPNLRTNLMFEVEILCKHLDIKISDLKRSELLVGKRPPPTSNDLSSAARAAEKDAFAPLGTKPAEGVAPASSRPGEVNSGPSLLRGDAPSWPGHIGDIGKDDGDGRSGPASALSGLGLGQGYHYGGDPLLPLLPSVSLSGADRSAASGPHTGDHDSFIIQTLPNLVTINPSILLFQMQPTLCTAVPHAVDRAIKEVISAVVERSVTISCLTTREMVTKDFAMEPDETVLKKAAQLMVSSVAGSLALVTCREPLRVSLTNHLWQLLLPHCGKEMSETAALEHTVHLLATENLELGCNLIEKAVVDKALKDIEESIAGAIQSRKDQKARNPNVPYYDTNYIQTSSKWPQALPDMLRPKPGPMSAQQLKVYKDFNFMPMGAAKARLPQGFTQGSSATTTPAGTAGEVPEFLETPRSPHGAGPAESPPSLPVESSIDGAGASAPADVHAALAVIYNLMEQTIQGLLNSPPLLPPIDSANPQSYKQDDALDACTALSMLPLDSELVGLLRQVPHRLQCSHPETCALELAQRIFKRLYEAPQTVPQVHPPDTVSLIHLMVEVYLAMLDSLREVLKDQLFKVLTTWIDEISGPQRYNVDVVSGLLRYQLVNTAEFDRVLARWIETRRDGGGSINAPAVDFAVMLLRRVCIRQRVVQGTDMSHTIEALARESARSRQFQTMPMSTTISPSEVQLVESITKVVEDMRLVEAPPANRTRQTLSARIVERIEEDQRVRSGGGETAGSREITQIFEEWHSMYNSSSDRMDANRTGSQIYTAVLQHITTAGLLRTEESMERFFRVCCEHAVQRAFTDSQAEEEADGQVSREAPGDQAPVPLNFAAVDSFTRLVTLLMKCTDKVPMLTRALSAIARVLLRDCERERFNQRPYFRILLNLLIDVSAPDPQLEKANFQVGEVRPHPGVFGAPSEANFQLLSAFCNTFHTCNPMRVPNFAFAWLELISNRMFMPKLLMVKNQRGWLMFERLLVQLLYFLEPYLRRVQLNDSTRLLYKGTVRMLLVLLHDFPEFLCDYHFSFCDIIPIPCVQIRNLILSAFPRNMKLPDPFMPNLKVDLLPEIKVAPRILANYTTTLLHLHLKADADNFLRTRERKLLETIKEKLQLPKSETLQMDTKYNVPLLNALLLYVGVHLPQHGKTLPGQGLQQNNPSLEIFVYLAHNFDYEGRYLFLSAIANHLRYPNTHTHYFSCVLLYLFAETHDEVVREQITRVLLERLIVHRPHPWGLLVTFIELIKNRRYEFWNHSFVKCAPEVEKLFQSVAYTCLGTTIDRQSEGEQRKGNTGAERTLGNSMPTAQEVLVCELPPS</sequence>
<dbReference type="InterPro" id="IPR024557">
    <property type="entry name" value="CNOT1_dom_4"/>
</dbReference>
<dbReference type="Gene3D" id="1.25.40.180">
    <property type="match status" value="1"/>
</dbReference>
<feature type="domain" description="CCR4-NOT transcription complex subunit 1-like NOT1 connector" evidence="12">
    <location>
        <begin position="1129"/>
        <end position="1305"/>
    </location>
</feature>
<dbReference type="GO" id="GO:0005634">
    <property type="term" value="C:nucleus"/>
    <property type="evidence" value="ECO:0007669"/>
    <property type="project" value="UniProtKB-SubCell"/>
</dbReference>
<evidence type="ECO:0000313" key="13">
    <source>
        <dbReference type="EMBL" id="CAD8835779.1"/>
    </source>
</evidence>
<evidence type="ECO:0000259" key="11">
    <source>
        <dbReference type="Pfam" id="PF16418"/>
    </source>
</evidence>
<dbReference type="InterPro" id="IPR032191">
    <property type="entry name" value="CNOT1_CAF1_bind"/>
</dbReference>
<comment type="subcellular location">
    <subcellularLocation>
        <location evidence="1">Nucleus</location>
    </subcellularLocation>
</comment>
<dbReference type="Pfam" id="PF04054">
    <property type="entry name" value="Not1"/>
    <property type="match status" value="1"/>
</dbReference>
<gene>
    <name evidence="13" type="ORF">NSCI0253_LOCUS10127</name>
</gene>
<feature type="region of interest" description="Disordered" evidence="6">
    <location>
        <begin position="132"/>
        <end position="187"/>
    </location>
</feature>
<evidence type="ECO:0000256" key="5">
    <source>
        <dbReference type="ARBA" id="ARBA00023242"/>
    </source>
</evidence>
<feature type="region of interest" description="Disordered" evidence="6">
    <location>
        <begin position="1440"/>
        <end position="1459"/>
    </location>
</feature>
<dbReference type="GO" id="GO:0060090">
    <property type="term" value="F:molecular adaptor activity"/>
    <property type="evidence" value="ECO:0007669"/>
    <property type="project" value="TreeGrafter"/>
</dbReference>
<evidence type="ECO:0000259" key="7">
    <source>
        <dbReference type="Pfam" id="PF04054"/>
    </source>
</evidence>
<feature type="domain" description="CCR4-NOT transcription complex subunit 1" evidence="8">
    <location>
        <begin position="816"/>
        <end position="960"/>
    </location>
</feature>
<feature type="compositionally biased region" description="Pro residues" evidence="6">
    <location>
        <begin position="374"/>
        <end position="403"/>
    </location>
</feature>
<evidence type="ECO:0000256" key="6">
    <source>
        <dbReference type="SAM" id="MobiDB-lite"/>
    </source>
</evidence>
<dbReference type="InterPro" id="IPR032193">
    <property type="entry name" value="CNOT1_TTP_bind"/>
</dbReference>
<dbReference type="EMBL" id="HBFQ01014649">
    <property type="protein sequence ID" value="CAD8835779.1"/>
    <property type="molecule type" value="Transcribed_RNA"/>
</dbReference>
<dbReference type="CDD" id="cd20710">
    <property type="entry name" value="NOT1_connector"/>
    <property type="match status" value="1"/>
</dbReference>
<dbReference type="Pfam" id="PF16417">
    <property type="entry name" value="CNOT1_TTP_bind"/>
    <property type="match status" value="1"/>
</dbReference>
<feature type="region of interest" description="Disordered" evidence="6">
    <location>
        <begin position="354"/>
        <end position="425"/>
    </location>
</feature>
<evidence type="ECO:0000259" key="12">
    <source>
        <dbReference type="Pfam" id="PF25097"/>
    </source>
</evidence>
<evidence type="ECO:0008006" key="14">
    <source>
        <dbReference type="Google" id="ProtNLM"/>
    </source>
</evidence>
<feature type="compositionally biased region" description="Pro residues" evidence="6">
    <location>
        <begin position="136"/>
        <end position="176"/>
    </location>
</feature>
<protein>
    <recommendedName>
        <fullName evidence="14">CCR4-NOT transcription complex subunit 1</fullName>
    </recommendedName>
</protein>
<dbReference type="InterPro" id="IPR007196">
    <property type="entry name" value="CCR4-Not_Not1_C"/>
</dbReference>
<feature type="domain" description="CCR4-Not complex component Not1 C-terminal" evidence="7">
    <location>
        <begin position="1553"/>
        <end position="1901"/>
    </location>
</feature>
<dbReference type="InterPro" id="IPR032194">
    <property type="entry name" value="CNOT1_HEAT"/>
</dbReference>
<dbReference type="InterPro" id="IPR055454">
    <property type="entry name" value="CNOT1-like_NOT1_connector"/>
</dbReference>
<dbReference type="InterPro" id="IPR038535">
    <property type="entry name" value="CNOT1_TTP_bind_sf"/>
</dbReference>
<dbReference type="InterPro" id="IPR040398">
    <property type="entry name" value="Not1"/>
</dbReference>
<evidence type="ECO:0000256" key="2">
    <source>
        <dbReference type="ARBA" id="ARBA00022491"/>
    </source>
</evidence>
<dbReference type="GO" id="GO:0030015">
    <property type="term" value="C:CCR4-NOT core complex"/>
    <property type="evidence" value="ECO:0007669"/>
    <property type="project" value="InterPro"/>
</dbReference>
<feature type="region of interest" description="Disordered" evidence="6">
    <location>
        <begin position="694"/>
        <end position="748"/>
    </location>
</feature>
<evidence type="ECO:0000256" key="3">
    <source>
        <dbReference type="ARBA" id="ARBA00023015"/>
    </source>
</evidence>
<evidence type="ECO:0000256" key="1">
    <source>
        <dbReference type="ARBA" id="ARBA00004123"/>
    </source>
</evidence>
<dbReference type="GO" id="GO:0017148">
    <property type="term" value="P:negative regulation of translation"/>
    <property type="evidence" value="ECO:0007669"/>
    <property type="project" value="InterPro"/>
</dbReference>
<dbReference type="Pfam" id="PF12842">
    <property type="entry name" value="DUF3819"/>
    <property type="match status" value="1"/>
</dbReference>
<accession>A0A7S1F0U5</accession>
<name>A0A7S1F0U5_NOCSC</name>
<reference evidence="13" key="1">
    <citation type="submission" date="2021-01" db="EMBL/GenBank/DDBJ databases">
        <authorList>
            <person name="Corre E."/>
            <person name="Pelletier E."/>
            <person name="Niang G."/>
            <person name="Scheremetjew M."/>
            <person name="Finn R."/>
            <person name="Kale V."/>
            <person name="Holt S."/>
            <person name="Cochrane G."/>
            <person name="Meng A."/>
            <person name="Brown T."/>
            <person name="Cohen L."/>
        </authorList>
    </citation>
    <scope>NUCLEOTIDE SEQUENCE</scope>
</reference>
<keyword evidence="2" id="KW-0678">Repressor</keyword>
<evidence type="ECO:0000259" key="10">
    <source>
        <dbReference type="Pfam" id="PF16417"/>
    </source>
</evidence>
<dbReference type="Pfam" id="PF16418">
    <property type="entry name" value="CNOT1_HEAT"/>
    <property type="match status" value="1"/>
</dbReference>
<feature type="region of interest" description="Disordered" evidence="6">
    <location>
        <begin position="1023"/>
        <end position="1071"/>
    </location>
</feature>
<feature type="compositionally biased region" description="Low complexity" evidence="6">
    <location>
        <begin position="1024"/>
        <end position="1038"/>
    </location>
</feature>
<proteinExistence type="predicted"/>
<dbReference type="Pfam" id="PF25097">
    <property type="entry name" value="ARM_Cnot1"/>
    <property type="match status" value="1"/>
</dbReference>
<feature type="domain" description="CCR4-NOT transcription complex subunit 1 HEAT repeat" evidence="11">
    <location>
        <begin position="4"/>
        <end position="85"/>
    </location>
</feature>
<organism evidence="13">
    <name type="scientific">Noctiluca scintillans</name>
    <name type="common">Sea sparkle</name>
    <name type="synonym">Red tide dinoflagellate</name>
    <dbReference type="NCBI Taxonomy" id="2966"/>
    <lineage>
        <taxon>Eukaryota</taxon>
        <taxon>Sar</taxon>
        <taxon>Alveolata</taxon>
        <taxon>Dinophyceae</taxon>
        <taxon>Noctilucales</taxon>
        <taxon>Noctilucaceae</taxon>
        <taxon>Noctiluca</taxon>
    </lineage>
</organism>
<dbReference type="Gene3D" id="1.25.40.790">
    <property type="match status" value="1"/>
</dbReference>
<evidence type="ECO:0000256" key="4">
    <source>
        <dbReference type="ARBA" id="ARBA00023163"/>
    </source>
</evidence>
<dbReference type="Gene3D" id="1.25.40.840">
    <property type="entry name" value="CCR4-NOT transcription complex subunit 1 TTP binding domain"/>
    <property type="match status" value="1"/>
</dbReference>
<feature type="domain" description="CCR4-NOT transcription complex subunit 1 CAF1-binding" evidence="9">
    <location>
        <begin position="454"/>
        <end position="672"/>
    </location>
</feature>
<dbReference type="Gene3D" id="1.25.40.800">
    <property type="match status" value="1"/>
</dbReference>
<dbReference type="GO" id="GO:0000932">
    <property type="term" value="C:P-body"/>
    <property type="evidence" value="ECO:0007669"/>
    <property type="project" value="TreeGrafter"/>
</dbReference>
<evidence type="ECO:0000259" key="8">
    <source>
        <dbReference type="Pfam" id="PF12842"/>
    </source>
</evidence>
<dbReference type="FunFam" id="1.25.40.800:FF:000001">
    <property type="entry name" value="CCR4-NOT transcription complex subunit 1"/>
    <property type="match status" value="1"/>
</dbReference>
<dbReference type="Pfam" id="PF16415">
    <property type="entry name" value="CNOT1_CAF1_bind"/>
    <property type="match status" value="1"/>
</dbReference>
<keyword evidence="3" id="KW-0805">Transcription regulation</keyword>
<feature type="compositionally biased region" description="Low complexity" evidence="6">
    <location>
        <begin position="412"/>
        <end position="425"/>
    </location>
</feature>
<dbReference type="PANTHER" id="PTHR13162:SF8">
    <property type="entry name" value="CCR4-NOT TRANSCRIPTION COMPLEX SUBUNIT 1"/>
    <property type="match status" value="1"/>
</dbReference>
<dbReference type="GO" id="GO:0000288">
    <property type="term" value="P:nuclear-transcribed mRNA catabolic process, deadenylation-dependent decay"/>
    <property type="evidence" value="ECO:0007669"/>
    <property type="project" value="TreeGrafter"/>
</dbReference>
<evidence type="ECO:0000259" key="9">
    <source>
        <dbReference type="Pfam" id="PF16415"/>
    </source>
</evidence>
<keyword evidence="4" id="KW-0804">Transcription</keyword>
<dbReference type="PANTHER" id="PTHR13162">
    <property type="entry name" value="CCR4-NOT TRANSCRIPTION COMPLEX"/>
    <property type="match status" value="1"/>
</dbReference>